<dbReference type="RefSeq" id="WP_189438606.1">
    <property type="nucleotide sequence ID" value="NZ_BMXE01000009.1"/>
</dbReference>
<dbReference type="InterPro" id="IPR052927">
    <property type="entry name" value="DCC_oxidoreductase"/>
</dbReference>
<organism evidence="1 2">
    <name type="scientific">Pseudovibrio japonicus</name>
    <dbReference type="NCBI Taxonomy" id="366534"/>
    <lineage>
        <taxon>Bacteria</taxon>
        <taxon>Pseudomonadati</taxon>
        <taxon>Pseudomonadota</taxon>
        <taxon>Alphaproteobacteria</taxon>
        <taxon>Hyphomicrobiales</taxon>
        <taxon>Stappiaceae</taxon>
        <taxon>Pseudovibrio</taxon>
    </lineage>
</organism>
<proteinExistence type="predicted"/>
<comment type="caution">
    <text evidence="1">The sequence shown here is derived from an EMBL/GenBank/DDBJ whole genome shotgun (WGS) entry which is preliminary data.</text>
</comment>
<gene>
    <name evidence="1" type="ORF">GCM10007094_40300</name>
</gene>
<keyword evidence="2" id="KW-1185">Reference proteome</keyword>
<dbReference type="PANTHER" id="PTHR33639">
    <property type="entry name" value="THIOL-DISULFIDE OXIDOREDUCTASE DCC"/>
    <property type="match status" value="1"/>
</dbReference>
<dbReference type="PANTHER" id="PTHR33639:SF2">
    <property type="entry name" value="DUF393 DOMAIN-CONTAINING PROTEIN"/>
    <property type="match status" value="1"/>
</dbReference>
<dbReference type="InterPro" id="IPR007263">
    <property type="entry name" value="DCC1-like"/>
</dbReference>
<accession>A0ABQ3ERD1</accession>
<sequence length="156" mass="17444">MKINQQRFSYREDANVPAFPDEGPISVMDATCGLCAKAASWIAHNDRTGDFKIVPLQSDLGEALARHYGVDPTNPSTWLYLEAGSAYTSLDALTRVGSRLGGIWKLLITLRILPSPLQDALYSLVARNRYKLWGRTDLCSLPDPEVQERINIWTVH</sequence>
<name>A0ABQ3ERD1_9HYPH</name>
<evidence type="ECO:0000313" key="1">
    <source>
        <dbReference type="EMBL" id="GHB46872.1"/>
    </source>
</evidence>
<dbReference type="Pfam" id="PF04134">
    <property type="entry name" value="DCC1-like"/>
    <property type="match status" value="1"/>
</dbReference>
<dbReference type="Proteomes" id="UP000637980">
    <property type="component" value="Unassembled WGS sequence"/>
</dbReference>
<evidence type="ECO:0000313" key="2">
    <source>
        <dbReference type="Proteomes" id="UP000637980"/>
    </source>
</evidence>
<protein>
    <submittedName>
        <fullName evidence="1">Thiol-disulfide oxidoreductase</fullName>
    </submittedName>
</protein>
<reference evidence="2" key="1">
    <citation type="journal article" date="2019" name="Int. J. Syst. Evol. Microbiol.">
        <title>The Global Catalogue of Microorganisms (GCM) 10K type strain sequencing project: providing services to taxonomists for standard genome sequencing and annotation.</title>
        <authorList>
            <consortium name="The Broad Institute Genomics Platform"/>
            <consortium name="The Broad Institute Genome Sequencing Center for Infectious Disease"/>
            <person name="Wu L."/>
            <person name="Ma J."/>
        </authorList>
    </citation>
    <scope>NUCLEOTIDE SEQUENCE [LARGE SCALE GENOMIC DNA]</scope>
    <source>
        <strain evidence="2">KCTC 12861</strain>
    </source>
</reference>
<dbReference type="EMBL" id="BMXE01000009">
    <property type="protein sequence ID" value="GHB46872.1"/>
    <property type="molecule type" value="Genomic_DNA"/>
</dbReference>